<protein>
    <submittedName>
        <fullName evidence="2">Uncharacterized protein</fullName>
    </submittedName>
</protein>
<dbReference type="EMBL" id="LT559118">
    <property type="protein sequence ID" value="SBO90854.1"/>
    <property type="molecule type" value="Genomic_DNA"/>
</dbReference>
<sequence length="47" mass="4801">MTVRPCPSVAAATEITDVAEQRGAEDPAGPRLRAGRAARGAARPTQA</sequence>
<reference evidence="2" key="1">
    <citation type="submission" date="2016-04" db="EMBL/GenBank/DDBJ databases">
        <authorList>
            <person name="Evans L.H."/>
            <person name="Alamgir A."/>
            <person name="Owens N."/>
            <person name="Weber N.D."/>
            <person name="Virtaneva K."/>
            <person name="Barbian K."/>
            <person name="Babar A."/>
            <person name="Rosenke K."/>
        </authorList>
    </citation>
    <scope>NUCLEOTIDE SEQUENCE</scope>
    <source>
        <strain evidence="2">Nono1</strain>
    </source>
</reference>
<feature type="compositionally biased region" description="Low complexity" evidence="1">
    <location>
        <begin position="27"/>
        <end position="47"/>
    </location>
</feature>
<gene>
    <name evidence="2" type="ORF">BN4615_P368</name>
</gene>
<name>A0A1M4DWB2_9ACTN</name>
<evidence type="ECO:0000256" key="1">
    <source>
        <dbReference type="SAM" id="MobiDB-lite"/>
    </source>
</evidence>
<accession>A0A1M4DWB2</accession>
<dbReference type="AlphaFoldDB" id="A0A1M4DWB2"/>
<feature type="region of interest" description="Disordered" evidence="1">
    <location>
        <begin position="14"/>
        <end position="47"/>
    </location>
</feature>
<evidence type="ECO:0000313" key="2">
    <source>
        <dbReference type="EMBL" id="SBO90854.1"/>
    </source>
</evidence>
<organism evidence="2">
    <name type="scientific">Nonomuraea gerenzanensis</name>
    <dbReference type="NCBI Taxonomy" id="93944"/>
    <lineage>
        <taxon>Bacteria</taxon>
        <taxon>Bacillati</taxon>
        <taxon>Actinomycetota</taxon>
        <taxon>Actinomycetes</taxon>
        <taxon>Streptosporangiales</taxon>
        <taxon>Streptosporangiaceae</taxon>
        <taxon>Nonomuraea</taxon>
    </lineage>
</organism>
<proteinExistence type="predicted"/>